<name>A0A218XZV5_PUNGR</name>
<reference evidence="1" key="2">
    <citation type="submission" date="2017-06" db="EMBL/GenBank/DDBJ databases">
        <title>The pomegranate genome and the genomics of punicalagin biosynthesis.</title>
        <authorList>
            <person name="Xu C."/>
        </authorList>
    </citation>
    <scope>NUCLEOTIDE SEQUENCE [LARGE SCALE GENOMIC DNA]</scope>
    <source>
        <tissue evidence="1">Fresh leaf</tissue>
    </source>
</reference>
<reference evidence="2 4" key="3">
    <citation type="submission" date="2017-11" db="EMBL/GenBank/DDBJ databases">
        <title>De-novo sequencing of pomegranate (Punica granatum L.) genome.</title>
        <authorList>
            <person name="Akparov Z."/>
            <person name="Amiraslanov A."/>
            <person name="Hajiyeva S."/>
            <person name="Abbasov M."/>
            <person name="Kaur K."/>
            <person name="Hamwieh A."/>
            <person name="Solovyev V."/>
            <person name="Salamov A."/>
            <person name="Braich B."/>
            <person name="Kosarev P."/>
            <person name="Mahmoud A."/>
            <person name="Hajiyev E."/>
            <person name="Babayeva S."/>
            <person name="Izzatullayeva V."/>
            <person name="Mammadov A."/>
            <person name="Mammadov A."/>
            <person name="Sharifova S."/>
            <person name="Ojaghi J."/>
            <person name="Eynullazada K."/>
            <person name="Bayramov B."/>
            <person name="Abdulazimova A."/>
            <person name="Shahmuradov I."/>
        </authorList>
    </citation>
    <scope>NUCLEOTIDE SEQUENCE [LARGE SCALE GENOMIC DNA]</scope>
    <source>
        <strain evidence="2">AG2017</strain>
        <strain evidence="4">cv. AG2017</strain>
        <tissue evidence="2">Leaf</tissue>
    </source>
</reference>
<protein>
    <submittedName>
        <fullName evidence="1">Uncharacterized protein</fullName>
    </submittedName>
</protein>
<accession>A0A218XZV5</accession>
<comment type="caution">
    <text evidence="1">The sequence shown here is derived from an EMBL/GenBank/DDBJ whole genome shotgun (WGS) entry which is preliminary data.</text>
</comment>
<sequence length="156" mass="18068">MALFMNLATSVEFDHYKREALRMNTPTISIKNNSSPLACFGFNRHPTSSIQRYDAPGAYTYMVKLPTLYPDDKLWVELEMTLGLPAVRPKLTVVCSTLNIFVQSFEIEMPKDARPSLRDITFGLTEDNTFIMVVPRQQKWLLFRRGIKRMKKMISK</sequence>
<dbReference type="EMBL" id="MTKT01000548">
    <property type="protein sequence ID" value="OWM90340.1"/>
    <property type="molecule type" value="Genomic_DNA"/>
</dbReference>
<evidence type="ECO:0000313" key="3">
    <source>
        <dbReference type="Proteomes" id="UP000197138"/>
    </source>
</evidence>
<evidence type="ECO:0000313" key="4">
    <source>
        <dbReference type="Proteomes" id="UP000233551"/>
    </source>
</evidence>
<evidence type="ECO:0000313" key="2">
    <source>
        <dbReference type="EMBL" id="PKI70346.1"/>
    </source>
</evidence>
<gene>
    <name evidence="1" type="ORF">CDL15_Pgr014642</name>
    <name evidence="2" type="ORF">CRG98_009226</name>
</gene>
<evidence type="ECO:0000313" key="1">
    <source>
        <dbReference type="EMBL" id="OWM90340.1"/>
    </source>
</evidence>
<dbReference type="EMBL" id="PGOL01000459">
    <property type="protein sequence ID" value="PKI70346.1"/>
    <property type="molecule type" value="Genomic_DNA"/>
</dbReference>
<dbReference type="Proteomes" id="UP000233551">
    <property type="component" value="Unassembled WGS sequence"/>
</dbReference>
<reference evidence="3" key="1">
    <citation type="journal article" date="2017" name="Plant J.">
        <title>The pomegranate (Punica granatum L.) genome and the genomics of punicalagin biosynthesis.</title>
        <authorList>
            <person name="Qin G."/>
            <person name="Xu C."/>
            <person name="Ming R."/>
            <person name="Tang H."/>
            <person name="Guyot R."/>
            <person name="Kramer E.M."/>
            <person name="Hu Y."/>
            <person name="Yi X."/>
            <person name="Qi Y."/>
            <person name="Xu X."/>
            <person name="Gao Z."/>
            <person name="Pan H."/>
            <person name="Jian J."/>
            <person name="Tian Y."/>
            <person name="Yue Z."/>
            <person name="Xu Y."/>
        </authorList>
    </citation>
    <scope>NUCLEOTIDE SEQUENCE [LARGE SCALE GENOMIC DNA]</scope>
    <source>
        <strain evidence="3">cv. Dabenzi</strain>
    </source>
</reference>
<organism evidence="1 3">
    <name type="scientific">Punica granatum</name>
    <name type="common">Pomegranate</name>
    <dbReference type="NCBI Taxonomy" id="22663"/>
    <lineage>
        <taxon>Eukaryota</taxon>
        <taxon>Viridiplantae</taxon>
        <taxon>Streptophyta</taxon>
        <taxon>Embryophyta</taxon>
        <taxon>Tracheophyta</taxon>
        <taxon>Spermatophyta</taxon>
        <taxon>Magnoliopsida</taxon>
        <taxon>eudicotyledons</taxon>
        <taxon>Gunneridae</taxon>
        <taxon>Pentapetalae</taxon>
        <taxon>rosids</taxon>
        <taxon>malvids</taxon>
        <taxon>Myrtales</taxon>
        <taxon>Lythraceae</taxon>
        <taxon>Punica</taxon>
    </lineage>
</organism>
<keyword evidence="4" id="KW-1185">Reference proteome</keyword>
<proteinExistence type="predicted"/>
<dbReference type="Proteomes" id="UP000197138">
    <property type="component" value="Unassembled WGS sequence"/>
</dbReference>
<dbReference type="AlphaFoldDB" id="A0A218XZV5"/>
<dbReference type="GeneID" id="116189140"/>